<comment type="similarity">
    <text evidence="1">Belongs to the peptidase M14 family.</text>
</comment>
<dbReference type="SUPFAM" id="SSF53187">
    <property type="entry name" value="Zn-dependent exopeptidases"/>
    <property type="match status" value="1"/>
</dbReference>
<organism evidence="3 4">
    <name type="scientific">Flavobacterium helocola</name>
    <dbReference type="NCBI Taxonomy" id="3139139"/>
    <lineage>
        <taxon>Bacteria</taxon>
        <taxon>Pseudomonadati</taxon>
        <taxon>Bacteroidota</taxon>
        <taxon>Flavobacteriia</taxon>
        <taxon>Flavobacteriales</taxon>
        <taxon>Flavobacteriaceae</taxon>
        <taxon>Flavobacterium</taxon>
    </lineage>
</organism>
<dbReference type="EMBL" id="JBBYHT010000009">
    <property type="protein sequence ID" value="MEL1248996.1"/>
    <property type="molecule type" value="Genomic_DNA"/>
</dbReference>
<evidence type="ECO:0000313" key="3">
    <source>
        <dbReference type="EMBL" id="MEL1248996.1"/>
    </source>
</evidence>
<comment type="caution">
    <text evidence="3">The sequence shown here is derived from an EMBL/GenBank/DDBJ whole genome shotgun (WGS) entry which is preliminary data.</text>
</comment>
<dbReference type="InterPro" id="IPR000834">
    <property type="entry name" value="Peptidase_M14"/>
</dbReference>
<evidence type="ECO:0000259" key="2">
    <source>
        <dbReference type="PROSITE" id="PS52035"/>
    </source>
</evidence>
<dbReference type="CDD" id="cd06239">
    <property type="entry name" value="M14-like"/>
    <property type="match status" value="1"/>
</dbReference>
<dbReference type="Pfam" id="PF00246">
    <property type="entry name" value="Peptidase_M14"/>
    <property type="match status" value="1"/>
</dbReference>
<dbReference type="PROSITE" id="PS52035">
    <property type="entry name" value="PEPTIDASE_M14"/>
    <property type="match status" value="1"/>
</dbReference>
<gene>
    <name evidence="3" type="ORF">AAEO58_13160</name>
</gene>
<comment type="caution">
    <text evidence="1">Lacks conserved residue(s) required for the propagation of feature annotation.</text>
</comment>
<protein>
    <submittedName>
        <fullName evidence="3">M14 metallopeptidase family protein</fullName>
    </submittedName>
</protein>
<name>A0ABU9I9V9_9FLAO</name>
<proteinExistence type="inferred from homology"/>
<accession>A0ABU9I9V9</accession>
<keyword evidence="4" id="KW-1185">Reference proteome</keyword>
<dbReference type="Gene3D" id="3.40.630.10">
    <property type="entry name" value="Zn peptidases"/>
    <property type="match status" value="1"/>
</dbReference>
<dbReference type="RefSeq" id="WP_341683864.1">
    <property type="nucleotide sequence ID" value="NZ_JBBYHT010000009.1"/>
</dbReference>
<feature type="domain" description="Peptidase M14" evidence="2">
    <location>
        <begin position="38"/>
        <end position="272"/>
    </location>
</feature>
<sequence>MQCFYMFTNVKYKLFTFVNQKKAMNYLQLATQYLEPKLKGKYIHLDTILPILESLNSDFEITKIGKSVQEREIYQVKIGTGKTKILMWSQMHGNESTTTKGLFDFFNFLQSDNEIANRIKNEYTLLCIPMLNPDGAFLYTRENANTIDLNRDAFNATQPEMQVLHSVCKSFQPDYCYNLHDQRTIFGTEGFNLPATVSFLSPAYNKEREYNDVRLKAIHIINKMNNALQQYIPNQVGRFDDSYNVNCTGDYFTTQNTPTILFEAGHYANDYQRDIVRGYIFISLLSSFDVSYENVIVDNELMNYLKIPQNNKCFYDFIYKNVKIIDNSEEKIINFAAQYTEVVQDGQLKFVARIIKIDDLQDFIGHLEYDCKNGLFTSIGKHFPIIEEKADFFINNLTEFNNGVKII</sequence>
<reference evidence="3 4" key="1">
    <citation type="submission" date="2024-04" db="EMBL/GenBank/DDBJ databases">
        <title>Flavobacterium sp. DGU41 16S ribosomal RNA gene Genome sequencing and assembly.</title>
        <authorList>
            <person name="Park S."/>
        </authorList>
    </citation>
    <scope>NUCLEOTIDE SEQUENCE [LARGE SCALE GENOMIC DNA]</scope>
    <source>
        <strain evidence="3 4">DGU41</strain>
    </source>
</reference>
<evidence type="ECO:0000256" key="1">
    <source>
        <dbReference type="PROSITE-ProRule" id="PRU01379"/>
    </source>
</evidence>
<evidence type="ECO:0000313" key="4">
    <source>
        <dbReference type="Proteomes" id="UP001393056"/>
    </source>
</evidence>
<dbReference type="Proteomes" id="UP001393056">
    <property type="component" value="Unassembled WGS sequence"/>
</dbReference>